<dbReference type="EMBL" id="VSRR010009505">
    <property type="protein sequence ID" value="MPC50438.1"/>
    <property type="molecule type" value="Genomic_DNA"/>
</dbReference>
<comment type="caution">
    <text evidence="2">The sequence shown here is derived from an EMBL/GenBank/DDBJ whole genome shotgun (WGS) entry which is preliminary data.</text>
</comment>
<gene>
    <name evidence="2" type="ORF">E2C01_044267</name>
</gene>
<dbReference type="Proteomes" id="UP000324222">
    <property type="component" value="Unassembled WGS sequence"/>
</dbReference>
<evidence type="ECO:0000256" key="1">
    <source>
        <dbReference type="SAM" id="MobiDB-lite"/>
    </source>
</evidence>
<protein>
    <submittedName>
        <fullName evidence="2">Uncharacterized protein</fullName>
    </submittedName>
</protein>
<proteinExistence type="predicted"/>
<evidence type="ECO:0000313" key="2">
    <source>
        <dbReference type="EMBL" id="MPC50438.1"/>
    </source>
</evidence>
<accession>A0A5B7FZY9</accession>
<dbReference type="AlphaFoldDB" id="A0A5B7FZY9"/>
<organism evidence="2 3">
    <name type="scientific">Portunus trituberculatus</name>
    <name type="common">Swimming crab</name>
    <name type="synonym">Neptunus trituberculatus</name>
    <dbReference type="NCBI Taxonomy" id="210409"/>
    <lineage>
        <taxon>Eukaryota</taxon>
        <taxon>Metazoa</taxon>
        <taxon>Ecdysozoa</taxon>
        <taxon>Arthropoda</taxon>
        <taxon>Crustacea</taxon>
        <taxon>Multicrustacea</taxon>
        <taxon>Malacostraca</taxon>
        <taxon>Eumalacostraca</taxon>
        <taxon>Eucarida</taxon>
        <taxon>Decapoda</taxon>
        <taxon>Pleocyemata</taxon>
        <taxon>Brachyura</taxon>
        <taxon>Eubrachyura</taxon>
        <taxon>Portunoidea</taxon>
        <taxon>Portunidae</taxon>
        <taxon>Portuninae</taxon>
        <taxon>Portunus</taxon>
    </lineage>
</organism>
<feature type="region of interest" description="Disordered" evidence="1">
    <location>
        <begin position="113"/>
        <end position="174"/>
    </location>
</feature>
<name>A0A5B7FZY9_PORTR</name>
<sequence length="174" mass="19279">MRVVQARRMSPGAVGGRRPSHCTSFSAHLQPQWRGGKRAVEAISVESCTLLVQKYMLEFRIKYLLEMDMLHSKIILSRIFYYYESSCFHFRLTRVLVCRAFIHQAPETKCNAAAPSSPCERGGKERGRGTLLGASMPQGSACDRLGVCDPSPDSRPPHQASGVAAKKGHWSEGV</sequence>
<evidence type="ECO:0000313" key="3">
    <source>
        <dbReference type="Proteomes" id="UP000324222"/>
    </source>
</evidence>
<keyword evidence="3" id="KW-1185">Reference proteome</keyword>
<reference evidence="2 3" key="1">
    <citation type="submission" date="2019-05" db="EMBL/GenBank/DDBJ databases">
        <title>Another draft genome of Portunus trituberculatus and its Hox gene families provides insights of decapod evolution.</title>
        <authorList>
            <person name="Jeong J.-H."/>
            <person name="Song I."/>
            <person name="Kim S."/>
            <person name="Choi T."/>
            <person name="Kim D."/>
            <person name="Ryu S."/>
            <person name="Kim W."/>
        </authorList>
    </citation>
    <scope>NUCLEOTIDE SEQUENCE [LARGE SCALE GENOMIC DNA]</scope>
    <source>
        <tissue evidence="2">Muscle</tissue>
    </source>
</reference>